<sequence>MKIGTIDIGTNSMRLLTAQYKDGKIIDRKKYVNTTRIGQGVDSNGYISKEAIDRNIQALKEFKGICDEYKCDYICCMGTSALRDSKNSKEFVELAKKEANVDVEIITGDRESNLGFLGVLEGLESGNSEEILVIDIGGGSTEFIVGDKDGVAFCKSENVGALRLTEKFFENEIVSDEELKATIDFINQTIQGTIDIVKSRNVKKLVGIGGTVTSVSAINQKLEVYSMEKVHNSKICKKELDEILQMLKNMTLEDKKRLKGLQPKRADIITAGVVILDIIMEKLEINEIIVSEYDNLEGLMCQIAKKMS</sequence>
<dbReference type="PANTHER" id="PTHR30005:SF0">
    <property type="entry name" value="RETROGRADE REGULATION PROTEIN 2"/>
    <property type="match status" value="1"/>
</dbReference>
<evidence type="ECO:0000256" key="1">
    <source>
        <dbReference type="ARBA" id="ARBA00007125"/>
    </source>
</evidence>
<feature type="domain" description="Ppx/GppA phosphatase N-terminal" evidence="2">
    <location>
        <begin position="30"/>
        <end position="306"/>
    </location>
</feature>
<reference evidence="3" key="1">
    <citation type="submission" date="2019-11" db="EMBL/GenBank/DDBJ databases">
        <authorList>
            <person name="Feng L."/>
        </authorList>
    </citation>
    <scope>NUCLEOTIDE SEQUENCE</scope>
    <source>
        <strain evidence="3">IbartlettiiLFYP30</strain>
    </source>
</reference>
<dbReference type="GO" id="GO:0004309">
    <property type="term" value="F:exopolyphosphatase activity"/>
    <property type="evidence" value="ECO:0007669"/>
    <property type="project" value="UniProtKB-EC"/>
</dbReference>
<dbReference type="AlphaFoldDB" id="A0A6N3F8L6"/>
<dbReference type="InterPro" id="IPR050273">
    <property type="entry name" value="GppA/Ppx_hydrolase"/>
</dbReference>
<evidence type="ECO:0000259" key="2">
    <source>
        <dbReference type="Pfam" id="PF02541"/>
    </source>
</evidence>
<dbReference type="CDD" id="cd24054">
    <property type="entry name" value="ASKHA_NBD_AaPPX-GppA_MtPPX2-like"/>
    <property type="match status" value="1"/>
</dbReference>
<protein>
    <submittedName>
        <fullName evidence="3">Exopolyphosphatase</fullName>
        <ecNumber evidence="3">3.6.1.11</ecNumber>
    </submittedName>
</protein>
<dbReference type="Gene3D" id="3.30.420.150">
    <property type="entry name" value="Exopolyphosphatase. Domain 2"/>
    <property type="match status" value="1"/>
</dbReference>
<dbReference type="EMBL" id="CACRUE010000040">
    <property type="protein sequence ID" value="VYU48408.1"/>
    <property type="molecule type" value="Genomic_DNA"/>
</dbReference>
<gene>
    <name evidence="3" type="primary">ppx</name>
    <name evidence="3" type="ORF">IBLFYP30_02859</name>
</gene>
<keyword evidence="3" id="KW-0378">Hydrolase</keyword>
<evidence type="ECO:0000313" key="3">
    <source>
        <dbReference type="EMBL" id="VYU48408.1"/>
    </source>
</evidence>
<dbReference type="InterPro" id="IPR003695">
    <property type="entry name" value="Ppx_GppA_N"/>
</dbReference>
<comment type="similarity">
    <text evidence="1">Belongs to the GppA/Ppx family.</text>
</comment>
<dbReference type="EC" id="3.6.1.11" evidence="3"/>
<dbReference type="RefSeq" id="WP_138342996.1">
    <property type="nucleotide sequence ID" value="NZ_CABIXZ010000007.1"/>
</dbReference>
<name>A0A6N3F8L6_9FIRM</name>
<dbReference type="InterPro" id="IPR043129">
    <property type="entry name" value="ATPase_NBD"/>
</dbReference>
<organism evidence="3">
    <name type="scientific">Intestinibacter bartlettii</name>
    <dbReference type="NCBI Taxonomy" id="261299"/>
    <lineage>
        <taxon>Bacteria</taxon>
        <taxon>Bacillati</taxon>
        <taxon>Bacillota</taxon>
        <taxon>Clostridia</taxon>
        <taxon>Peptostreptococcales</taxon>
        <taxon>Peptostreptococcaceae</taxon>
        <taxon>Intestinibacter</taxon>
    </lineage>
</organism>
<dbReference type="PANTHER" id="PTHR30005">
    <property type="entry name" value="EXOPOLYPHOSPHATASE"/>
    <property type="match status" value="1"/>
</dbReference>
<accession>A0A6N3F8L6</accession>
<dbReference type="Gene3D" id="3.30.420.40">
    <property type="match status" value="1"/>
</dbReference>
<proteinExistence type="inferred from homology"/>
<dbReference type="SUPFAM" id="SSF53067">
    <property type="entry name" value="Actin-like ATPase domain"/>
    <property type="match status" value="2"/>
</dbReference>
<dbReference type="Pfam" id="PF02541">
    <property type="entry name" value="Ppx-GppA"/>
    <property type="match status" value="1"/>
</dbReference>